<evidence type="ECO:0000313" key="3">
    <source>
        <dbReference type="Proteomes" id="UP000194267"/>
    </source>
</evidence>
<dbReference type="Pfam" id="PF02033">
    <property type="entry name" value="RBFA"/>
    <property type="match status" value="1"/>
</dbReference>
<reference evidence="3" key="1">
    <citation type="submission" date="2016-04" db="EMBL/GenBank/DDBJ databases">
        <authorList>
            <person name="Antunes L.P."/>
            <person name="Martins L.F."/>
            <person name="Pereira R.V."/>
            <person name="Thomas A.M."/>
            <person name="Barbosa D."/>
            <person name="Nascimento L."/>
            <person name="Silva G.M."/>
            <person name="Condomitti G.W."/>
            <person name="Digiampietri L.A."/>
            <person name="Lombardi K.C."/>
            <person name="Ramos P.L."/>
            <person name="Quaggio R.B."/>
            <person name="Oliveira J.C."/>
            <person name="Pascon R.C."/>
            <person name="Cruz J.B."/>
            <person name="Silva A.M."/>
            <person name="Setubal J.C."/>
        </authorList>
    </citation>
    <scope>NUCLEOTIDE SEQUENCE [LARGE SCALE GENOMIC DNA]</scope>
</reference>
<feature type="non-terminal residue" evidence="2">
    <location>
        <position position="125"/>
    </location>
</feature>
<comment type="caution">
    <text evidence="2">The sequence shown here is derived from an EMBL/GenBank/DDBJ whole genome shotgun (WGS) entry which is preliminary data.</text>
</comment>
<dbReference type="AlphaFoldDB" id="A0A1Y2T4U2"/>
<dbReference type="PANTHER" id="PTHR33515:SF1">
    <property type="entry name" value="RIBOSOME-BINDING FACTOR A, CHLOROPLASTIC-RELATED"/>
    <property type="match status" value="1"/>
</dbReference>
<name>A0A1Y2T4U2_SYMTR</name>
<gene>
    <name evidence="2" type="ORF">A6D92_14265</name>
</gene>
<organism evidence="2 3">
    <name type="scientific">Symbiobacterium thermophilum</name>
    <dbReference type="NCBI Taxonomy" id="2734"/>
    <lineage>
        <taxon>Bacteria</taxon>
        <taxon>Bacillati</taxon>
        <taxon>Bacillota</taxon>
        <taxon>Clostridia</taxon>
        <taxon>Eubacteriales</taxon>
        <taxon>Symbiobacteriaceae</taxon>
        <taxon>Symbiobacterium</taxon>
    </lineage>
</organism>
<dbReference type="InterPro" id="IPR000238">
    <property type="entry name" value="RbfA"/>
</dbReference>
<dbReference type="InterPro" id="IPR015946">
    <property type="entry name" value="KH_dom-like_a/b"/>
</dbReference>
<dbReference type="GO" id="GO:0043024">
    <property type="term" value="F:ribosomal small subunit binding"/>
    <property type="evidence" value="ECO:0007669"/>
    <property type="project" value="TreeGrafter"/>
</dbReference>
<evidence type="ECO:0000313" key="2">
    <source>
        <dbReference type="EMBL" id="OTA40697.1"/>
    </source>
</evidence>
<proteinExistence type="inferred from homology"/>
<dbReference type="InterPro" id="IPR023799">
    <property type="entry name" value="RbfA_dom_sf"/>
</dbReference>
<dbReference type="GO" id="GO:0006364">
    <property type="term" value="P:rRNA processing"/>
    <property type="evidence" value="ECO:0007669"/>
    <property type="project" value="InterPro"/>
</dbReference>
<dbReference type="Gene3D" id="3.30.300.20">
    <property type="match status" value="1"/>
</dbReference>
<dbReference type="GO" id="GO:0005829">
    <property type="term" value="C:cytosol"/>
    <property type="evidence" value="ECO:0007669"/>
    <property type="project" value="TreeGrafter"/>
</dbReference>
<dbReference type="NCBIfam" id="TIGR00082">
    <property type="entry name" value="rbfA"/>
    <property type="match status" value="1"/>
</dbReference>
<protein>
    <submittedName>
        <fullName evidence="2">Ribosome-binding factor A</fullName>
    </submittedName>
</protein>
<evidence type="ECO:0000256" key="1">
    <source>
        <dbReference type="ARBA" id="ARBA00022517"/>
    </source>
</evidence>
<dbReference type="Proteomes" id="UP000194267">
    <property type="component" value="Unassembled WGS sequence"/>
</dbReference>
<dbReference type="InterPro" id="IPR020053">
    <property type="entry name" value="Ribosome-bd_factorA_CS"/>
</dbReference>
<accession>A0A1Y2T4U2</accession>
<dbReference type="EMBL" id="LWLV01001316">
    <property type="protein sequence ID" value="OTA40697.1"/>
    <property type="molecule type" value="Genomic_DNA"/>
</dbReference>
<dbReference type="SUPFAM" id="SSF89919">
    <property type="entry name" value="Ribosome-binding factor A, RbfA"/>
    <property type="match status" value="1"/>
</dbReference>
<dbReference type="HAMAP" id="MF_00003">
    <property type="entry name" value="RbfA"/>
    <property type="match status" value="1"/>
</dbReference>
<sequence>MSGNARAIRVGEQMREELAQLLRDEVKDPRIGFVSIVKVEVSRDIRHAKIYVSVLGNEQQKKETMAGLTSATGFLRSELAKRLQLRYMPELHFTLDESIEHGQRIAQLLVQVREEEKRSRREEGE</sequence>
<dbReference type="PANTHER" id="PTHR33515">
    <property type="entry name" value="RIBOSOME-BINDING FACTOR A, CHLOROPLASTIC-RELATED"/>
    <property type="match status" value="1"/>
</dbReference>
<dbReference type="PROSITE" id="PS01319">
    <property type="entry name" value="RBFA"/>
    <property type="match status" value="1"/>
</dbReference>
<keyword evidence="1" id="KW-0690">Ribosome biogenesis</keyword>